<accession>N6YRQ2</accession>
<protein>
    <submittedName>
        <fullName evidence="3">TonB family protein</fullName>
    </submittedName>
</protein>
<feature type="compositionally biased region" description="Pro residues" evidence="1">
    <location>
        <begin position="74"/>
        <end position="107"/>
    </location>
</feature>
<name>N6YRQ2_THASP</name>
<keyword evidence="2" id="KW-0472">Membrane</keyword>
<evidence type="ECO:0000313" key="3">
    <source>
        <dbReference type="EMBL" id="ENO85042.1"/>
    </source>
</evidence>
<feature type="region of interest" description="Disordered" evidence="1">
    <location>
        <begin position="73"/>
        <end position="129"/>
    </location>
</feature>
<gene>
    <name evidence="3" type="ORF">C665_11531</name>
</gene>
<evidence type="ECO:0000313" key="4">
    <source>
        <dbReference type="Proteomes" id="UP000013042"/>
    </source>
</evidence>
<feature type="non-terminal residue" evidence="3">
    <location>
        <position position="129"/>
    </location>
</feature>
<sequence length="129" mass="13157">MRAPASGAEVAPRPTAAARGSSPLRRGALLGLIVAAHLGGLAMLARLAGERPVPAELMPIQVALIAAPAVAEPLPAPPEPVVEPPRPPEPRPVARPPEPTPPTPPMVKKPTPKPVVKKPAPVTESPTAL</sequence>
<keyword evidence="2" id="KW-1133">Transmembrane helix</keyword>
<keyword evidence="2" id="KW-0812">Transmembrane</keyword>
<dbReference type="AlphaFoldDB" id="N6YRQ2"/>
<evidence type="ECO:0000256" key="2">
    <source>
        <dbReference type="SAM" id="Phobius"/>
    </source>
</evidence>
<feature type="transmembrane region" description="Helical" evidence="2">
    <location>
        <begin position="28"/>
        <end position="48"/>
    </location>
</feature>
<dbReference type="Proteomes" id="UP000013042">
    <property type="component" value="Unassembled WGS sequence"/>
</dbReference>
<organism evidence="3 4">
    <name type="scientific">Thauera aminoaromatica S2</name>
    <dbReference type="NCBI Taxonomy" id="1234381"/>
    <lineage>
        <taxon>Bacteria</taxon>
        <taxon>Pseudomonadati</taxon>
        <taxon>Pseudomonadota</taxon>
        <taxon>Betaproteobacteria</taxon>
        <taxon>Rhodocyclales</taxon>
        <taxon>Zoogloeaceae</taxon>
        <taxon>Thauera</taxon>
    </lineage>
</organism>
<dbReference type="EMBL" id="AMXD01000066">
    <property type="protein sequence ID" value="ENO85042.1"/>
    <property type="molecule type" value="Genomic_DNA"/>
</dbReference>
<dbReference type="PRINTS" id="PR01217">
    <property type="entry name" value="PRICHEXTENSN"/>
</dbReference>
<proteinExistence type="predicted"/>
<comment type="caution">
    <text evidence="3">The sequence shown here is derived from an EMBL/GenBank/DDBJ whole genome shotgun (WGS) entry which is preliminary data.</text>
</comment>
<evidence type="ECO:0000256" key="1">
    <source>
        <dbReference type="SAM" id="MobiDB-lite"/>
    </source>
</evidence>
<feature type="region of interest" description="Disordered" evidence="1">
    <location>
        <begin position="1"/>
        <end position="24"/>
    </location>
</feature>
<reference evidence="3 4" key="1">
    <citation type="submission" date="2012-09" db="EMBL/GenBank/DDBJ databases">
        <title>Draft Genome Sequences of 6 Strains from Genus Thauera.</title>
        <authorList>
            <person name="Liu B."/>
            <person name="Shapleigh J.P."/>
            <person name="Frostegard A.H."/>
        </authorList>
    </citation>
    <scope>NUCLEOTIDE SEQUENCE [LARGE SCALE GENOMIC DNA]</scope>
    <source>
        <strain evidence="3 4">S2</strain>
    </source>
</reference>